<keyword evidence="1" id="KW-0472">Membrane</keyword>
<reference evidence="2" key="1">
    <citation type="submission" date="2022-12" db="EMBL/GenBank/DDBJ databases">
        <title>Draft genome assemblies for two species of Escallonia (Escalloniales).</title>
        <authorList>
            <person name="Chanderbali A."/>
            <person name="Dervinis C."/>
            <person name="Anghel I."/>
            <person name="Soltis D."/>
            <person name="Soltis P."/>
            <person name="Zapata F."/>
        </authorList>
    </citation>
    <scope>NUCLEOTIDE SEQUENCE</scope>
    <source>
        <strain evidence="2">UCBG92.1500</strain>
        <tissue evidence="2">Leaf</tissue>
    </source>
</reference>
<dbReference type="AlphaFoldDB" id="A0AA88U1J8"/>
<comment type="caution">
    <text evidence="2">The sequence shown here is derived from an EMBL/GenBank/DDBJ whole genome shotgun (WGS) entry which is preliminary data.</text>
</comment>
<dbReference type="EMBL" id="JAVXUO010002907">
    <property type="protein sequence ID" value="KAK2968563.1"/>
    <property type="molecule type" value="Genomic_DNA"/>
</dbReference>
<evidence type="ECO:0000256" key="1">
    <source>
        <dbReference type="SAM" id="Phobius"/>
    </source>
</evidence>
<proteinExistence type="predicted"/>
<feature type="transmembrane region" description="Helical" evidence="1">
    <location>
        <begin position="23"/>
        <end position="42"/>
    </location>
</feature>
<evidence type="ECO:0000313" key="3">
    <source>
        <dbReference type="Proteomes" id="UP001187471"/>
    </source>
</evidence>
<organism evidence="2 3">
    <name type="scientific">Escallonia rubra</name>
    <dbReference type="NCBI Taxonomy" id="112253"/>
    <lineage>
        <taxon>Eukaryota</taxon>
        <taxon>Viridiplantae</taxon>
        <taxon>Streptophyta</taxon>
        <taxon>Embryophyta</taxon>
        <taxon>Tracheophyta</taxon>
        <taxon>Spermatophyta</taxon>
        <taxon>Magnoliopsida</taxon>
        <taxon>eudicotyledons</taxon>
        <taxon>Gunneridae</taxon>
        <taxon>Pentapetalae</taxon>
        <taxon>asterids</taxon>
        <taxon>campanulids</taxon>
        <taxon>Escalloniales</taxon>
        <taxon>Escalloniaceae</taxon>
        <taxon>Escallonia</taxon>
    </lineage>
</organism>
<protein>
    <submittedName>
        <fullName evidence="2">Uncharacterized protein</fullName>
    </submittedName>
</protein>
<name>A0AA88U1J8_9ASTE</name>
<keyword evidence="1" id="KW-1133">Transmembrane helix</keyword>
<keyword evidence="3" id="KW-1185">Reference proteome</keyword>
<dbReference type="Proteomes" id="UP001187471">
    <property type="component" value="Unassembled WGS sequence"/>
</dbReference>
<evidence type="ECO:0000313" key="2">
    <source>
        <dbReference type="EMBL" id="KAK2968563.1"/>
    </source>
</evidence>
<keyword evidence="1" id="KW-0812">Transmembrane</keyword>
<sequence length="120" mass="12638">MDNAGRNSILSGQNRRSFSRNQIRNAVVISIVLVLGFQWRLLVSVTGTLMTAVRQTPTSFIRQGHFVLGTCGRSSSSKVDGGAATTVDLRNLTPAFGCAISKADGLVSGVGNNTAGRNLT</sequence>
<gene>
    <name evidence="2" type="ORF">RJ640_006754</name>
</gene>
<accession>A0AA88U1J8</accession>